<keyword evidence="5" id="KW-0812">Transmembrane</keyword>
<dbReference type="GO" id="GO:0008270">
    <property type="term" value="F:zinc ion binding"/>
    <property type="evidence" value="ECO:0007669"/>
    <property type="project" value="UniProtKB-KW"/>
</dbReference>
<evidence type="ECO:0000256" key="2">
    <source>
        <dbReference type="ARBA" id="ARBA00022771"/>
    </source>
</evidence>
<keyword evidence="1" id="KW-0479">Metal-binding</keyword>
<dbReference type="EMBL" id="HBGW01035638">
    <property type="protein sequence ID" value="CAD9559327.1"/>
    <property type="molecule type" value="Transcribed_RNA"/>
</dbReference>
<keyword evidence="2 4" id="KW-0863">Zinc-finger</keyword>
<evidence type="ECO:0000256" key="4">
    <source>
        <dbReference type="PROSITE-ProRule" id="PRU00175"/>
    </source>
</evidence>
<proteinExistence type="predicted"/>
<keyword evidence="3" id="KW-0862">Zinc</keyword>
<dbReference type="InterPro" id="IPR001841">
    <property type="entry name" value="Znf_RING"/>
</dbReference>
<evidence type="ECO:0000256" key="5">
    <source>
        <dbReference type="SAM" id="Phobius"/>
    </source>
</evidence>
<keyword evidence="5" id="KW-0472">Membrane</keyword>
<dbReference type="PANTHER" id="PTHR45798:SF97">
    <property type="entry name" value="ALCOHOL-SENSITIVE RING FINGER PROTEIN 1"/>
    <property type="match status" value="1"/>
</dbReference>
<dbReference type="SUPFAM" id="SSF57850">
    <property type="entry name" value="RING/U-box"/>
    <property type="match status" value="1"/>
</dbReference>
<protein>
    <recommendedName>
        <fullName evidence="6">RING-type domain-containing protein</fullName>
    </recommendedName>
</protein>
<dbReference type="InterPro" id="IPR052788">
    <property type="entry name" value="RING-type_E3_ligase_ATL"/>
</dbReference>
<accession>A0A7S2JW75</accession>
<dbReference type="PROSITE" id="PS50089">
    <property type="entry name" value="ZF_RING_2"/>
    <property type="match status" value="1"/>
</dbReference>
<evidence type="ECO:0000259" key="6">
    <source>
        <dbReference type="PROSITE" id="PS50089"/>
    </source>
</evidence>
<dbReference type="AlphaFoldDB" id="A0A7S2JW75"/>
<evidence type="ECO:0000313" key="7">
    <source>
        <dbReference type="EMBL" id="CAD9559327.1"/>
    </source>
</evidence>
<dbReference type="InterPro" id="IPR013083">
    <property type="entry name" value="Znf_RING/FYVE/PHD"/>
</dbReference>
<evidence type="ECO:0000256" key="3">
    <source>
        <dbReference type="ARBA" id="ARBA00022833"/>
    </source>
</evidence>
<feature type="domain" description="RING-type" evidence="6">
    <location>
        <begin position="102"/>
        <end position="153"/>
    </location>
</feature>
<name>A0A7S2JW75_9DINO</name>
<gene>
    <name evidence="7" type="ORF">BRAN1462_LOCUS22552</name>
</gene>
<dbReference type="SMART" id="SM00184">
    <property type="entry name" value="RING"/>
    <property type="match status" value="1"/>
</dbReference>
<dbReference type="Pfam" id="PF13639">
    <property type="entry name" value="zf-RING_2"/>
    <property type="match status" value="1"/>
</dbReference>
<sequence length="168" mass="17529">MARGVGGALGAGAGNDFGDGAGGEAGGALLGQAWVALRVLVLQALLISAITCLVGLADNVRCMLALLAGRLPASVPGAPLRGGCLAVRRIPAAEAPAQPDECPICLGSCEEDDDGSAVGGRRPHWCQLHCGHRFHEQCIYAWLWRTQRCPVCRAHLFDNTLKLKQPVA</sequence>
<dbReference type="PANTHER" id="PTHR45798">
    <property type="entry name" value="RING-H2 FINGER PROTEIN ATL61-RELATED-RELATED"/>
    <property type="match status" value="1"/>
</dbReference>
<evidence type="ECO:0000256" key="1">
    <source>
        <dbReference type="ARBA" id="ARBA00022723"/>
    </source>
</evidence>
<organism evidence="7">
    <name type="scientific">Zooxanthella nutricula</name>
    <dbReference type="NCBI Taxonomy" id="1333877"/>
    <lineage>
        <taxon>Eukaryota</taxon>
        <taxon>Sar</taxon>
        <taxon>Alveolata</taxon>
        <taxon>Dinophyceae</taxon>
        <taxon>Peridiniales</taxon>
        <taxon>Peridiniales incertae sedis</taxon>
        <taxon>Zooxanthella</taxon>
    </lineage>
</organism>
<reference evidence="7" key="1">
    <citation type="submission" date="2021-01" db="EMBL/GenBank/DDBJ databases">
        <authorList>
            <person name="Corre E."/>
            <person name="Pelletier E."/>
            <person name="Niang G."/>
            <person name="Scheremetjew M."/>
            <person name="Finn R."/>
            <person name="Kale V."/>
            <person name="Holt S."/>
            <person name="Cochrane G."/>
            <person name="Meng A."/>
            <person name="Brown T."/>
            <person name="Cohen L."/>
        </authorList>
    </citation>
    <scope>NUCLEOTIDE SEQUENCE</scope>
    <source>
        <strain evidence="7">RCC3387</strain>
    </source>
</reference>
<dbReference type="Gene3D" id="3.30.40.10">
    <property type="entry name" value="Zinc/RING finger domain, C3HC4 (zinc finger)"/>
    <property type="match status" value="1"/>
</dbReference>
<feature type="transmembrane region" description="Helical" evidence="5">
    <location>
        <begin position="35"/>
        <end position="57"/>
    </location>
</feature>
<keyword evidence="5" id="KW-1133">Transmembrane helix</keyword>